<feature type="domain" description="VOC" evidence="2">
    <location>
        <begin position="53"/>
        <end position="179"/>
    </location>
</feature>
<dbReference type="Gene3D" id="3.30.720.120">
    <property type="match status" value="1"/>
</dbReference>
<dbReference type="AlphaFoldDB" id="A0A918GB33"/>
<dbReference type="PANTHER" id="PTHR34109">
    <property type="entry name" value="BNAUNNG04460D PROTEIN-RELATED"/>
    <property type="match status" value="1"/>
</dbReference>
<evidence type="ECO:0000313" key="4">
    <source>
        <dbReference type="Proteomes" id="UP000660680"/>
    </source>
</evidence>
<dbReference type="EMBL" id="BMRB01000002">
    <property type="protein sequence ID" value="GGS28073.1"/>
    <property type="molecule type" value="Genomic_DNA"/>
</dbReference>
<protein>
    <submittedName>
        <fullName evidence="3">Glyoxalase</fullName>
    </submittedName>
</protein>
<sequence>MSDPFDALRVPDTPEHPDPGFAADLRERLRRAVLTWKDDTTMTTSTQTQAGAGPAISPYIVVADAAAAIDWYVEALNAHRRGEPVVMPDGAIGHAELTIGDAVLMLADAAAAGDTPVAAPEQGRPASHTLHLRVPDVDAAFARAVDRGARPERDPADYPYGRLAVLVDPFGHRWMLAEDETAPRPGDIGYATVVVADADAARAFYGAVLGWSFSPGSVPGGWQVNGRQVGLWGGGGSPRVDLCYRVADIRAAVDAVRAHGGTAGEIDTKPYGRYVECADPEGTAFQLWQP</sequence>
<dbReference type="Gene3D" id="3.10.180.10">
    <property type="entry name" value="2,3-Dihydroxybiphenyl 1,2-Dioxygenase, domain 1"/>
    <property type="match status" value="1"/>
</dbReference>
<dbReference type="InterPro" id="IPR041581">
    <property type="entry name" value="Glyoxalase_6"/>
</dbReference>
<comment type="caution">
    <text evidence="3">The sequence shown here is derived from an EMBL/GenBank/DDBJ whole genome shotgun (WGS) entry which is preliminary data.</text>
</comment>
<evidence type="ECO:0000259" key="2">
    <source>
        <dbReference type="PROSITE" id="PS51819"/>
    </source>
</evidence>
<dbReference type="InterPro" id="IPR037523">
    <property type="entry name" value="VOC_core"/>
</dbReference>
<evidence type="ECO:0000256" key="1">
    <source>
        <dbReference type="SAM" id="MobiDB-lite"/>
    </source>
</evidence>
<dbReference type="Pfam" id="PF00903">
    <property type="entry name" value="Glyoxalase"/>
    <property type="match status" value="1"/>
</dbReference>
<reference evidence="3" key="1">
    <citation type="journal article" date="2014" name="Int. J. Syst. Evol. Microbiol.">
        <title>Complete genome sequence of Corynebacterium casei LMG S-19264T (=DSM 44701T), isolated from a smear-ripened cheese.</title>
        <authorList>
            <consortium name="US DOE Joint Genome Institute (JGI-PGF)"/>
            <person name="Walter F."/>
            <person name="Albersmeier A."/>
            <person name="Kalinowski J."/>
            <person name="Ruckert C."/>
        </authorList>
    </citation>
    <scope>NUCLEOTIDE SEQUENCE</scope>
    <source>
        <strain evidence="3">JCM 3276</strain>
    </source>
</reference>
<name>A0A918GB33_9PSEU</name>
<dbReference type="PROSITE" id="PS51819">
    <property type="entry name" value="VOC"/>
    <property type="match status" value="2"/>
</dbReference>
<dbReference type="RefSeq" id="WP_189210257.1">
    <property type="nucleotide sequence ID" value="NZ_BMRB01000002.1"/>
</dbReference>
<dbReference type="InterPro" id="IPR004360">
    <property type="entry name" value="Glyas_Fos-R_dOase_dom"/>
</dbReference>
<keyword evidence="4" id="KW-1185">Reference proteome</keyword>
<dbReference type="InterPro" id="IPR029068">
    <property type="entry name" value="Glyas_Bleomycin-R_OHBP_Dase"/>
</dbReference>
<accession>A0A918GB33</accession>
<organism evidence="3 4">
    <name type="scientific">Actinokineospora fastidiosa</name>
    <dbReference type="NCBI Taxonomy" id="1816"/>
    <lineage>
        <taxon>Bacteria</taxon>
        <taxon>Bacillati</taxon>
        <taxon>Actinomycetota</taxon>
        <taxon>Actinomycetes</taxon>
        <taxon>Pseudonocardiales</taxon>
        <taxon>Pseudonocardiaceae</taxon>
        <taxon>Actinokineospora</taxon>
    </lineage>
</organism>
<dbReference type="Pfam" id="PF18029">
    <property type="entry name" value="Glyoxalase_6"/>
    <property type="match status" value="1"/>
</dbReference>
<reference evidence="3" key="2">
    <citation type="submission" date="2020-09" db="EMBL/GenBank/DDBJ databases">
        <authorList>
            <person name="Sun Q."/>
            <person name="Ohkuma M."/>
        </authorList>
    </citation>
    <scope>NUCLEOTIDE SEQUENCE</scope>
    <source>
        <strain evidence="3">JCM 3276</strain>
    </source>
</reference>
<gene>
    <name evidence="3" type="ORF">GCM10010171_21180</name>
</gene>
<feature type="region of interest" description="Disordered" evidence="1">
    <location>
        <begin position="1"/>
        <end position="20"/>
    </location>
</feature>
<dbReference type="Proteomes" id="UP000660680">
    <property type="component" value="Unassembled WGS sequence"/>
</dbReference>
<dbReference type="PANTHER" id="PTHR34109:SF1">
    <property type="entry name" value="VOC DOMAIN-CONTAINING PROTEIN"/>
    <property type="match status" value="1"/>
</dbReference>
<feature type="domain" description="VOC" evidence="2">
    <location>
        <begin position="187"/>
        <end position="290"/>
    </location>
</feature>
<dbReference type="SUPFAM" id="SSF54593">
    <property type="entry name" value="Glyoxalase/Bleomycin resistance protein/Dihydroxybiphenyl dioxygenase"/>
    <property type="match status" value="2"/>
</dbReference>
<dbReference type="Gene3D" id="3.30.720.110">
    <property type="match status" value="1"/>
</dbReference>
<evidence type="ECO:0000313" key="3">
    <source>
        <dbReference type="EMBL" id="GGS28073.1"/>
    </source>
</evidence>
<proteinExistence type="predicted"/>